<dbReference type="GO" id="GO:0004222">
    <property type="term" value="F:metalloendopeptidase activity"/>
    <property type="evidence" value="ECO:0007669"/>
    <property type="project" value="TreeGrafter"/>
</dbReference>
<dbReference type="InterPro" id="IPR016047">
    <property type="entry name" value="M23ase_b-sheet_dom"/>
</dbReference>
<dbReference type="HOGENOM" id="CLU_1114668_0_0_11"/>
<dbReference type="Proteomes" id="UP000007967">
    <property type="component" value="Chromosome"/>
</dbReference>
<organism evidence="4 5">
    <name type="scientific">Kribbella flavida (strain DSM 17836 / JCM 10339 / NBRC 14399)</name>
    <dbReference type="NCBI Taxonomy" id="479435"/>
    <lineage>
        <taxon>Bacteria</taxon>
        <taxon>Bacillati</taxon>
        <taxon>Actinomycetota</taxon>
        <taxon>Actinomycetes</taxon>
        <taxon>Propionibacteriales</taxon>
        <taxon>Kribbellaceae</taxon>
        <taxon>Kribbella</taxon>
    </lineage>
</organism>
<proteinExistence type="predicted"/>
<accession>D2PZF4</accession>
<dbReference type="KEGG" id="kfl:Kfla_4746"/>
<dbReference type="Pfam" id="PF01551">
    <property type="entry name" value="Peptidase_M23"/>
    <property type="match status" value="1"/>
</dbReference>
<feature type="compositionally biased region" description="Pro residues" evidence="2">
    <location>
        <begin position="206"/>
        <end position="215"/>
    </location>
</feature>
<dbReference type="InterPro" id="IPR011055">
    <property type="entry name" value="Dup_hybrid_motif"/>
</dbReference>
<reference evidence="5" key="1">
    <citation type="submission" date="2009-09" db="EMBL/GenBank/DDBJ databases">
        <title>The complete genome of Kribbella flavida DSM 17836.</title>
        <authorList>
            <consortium name="US DOE Joint Genome Institute (JGI-PGF)"/>
            <person name="Lucas S."/>
            <person name="Copeland A."/>
            <person name="Lapidus A."/>
            <person name="Glavina del Rio T."/>
            <person name="Dalin E."/>
            <person name="Tice H."/>
            <person name="Bruce D."/>
            <person name="Goodwin L."/>
            <person name="Pitluck S."/>
            <person name="Kyrpides N."/>
            <person name="Mavromatis K."/>
            <person name="Ivanova N."/>
            <person name="Saunders E."/>
            <person name="Brettin T."/>
            <person name="Detter J.C."/>
            <person name="Han C."/>
            <person name="Larimer F."/>
            <person name="Land M."/>
            <person name="Hauser L."/>
            <person name="Markowitz V."/>
            <person name="Cheng J.-F."/>
            <person name="Hugenholtz P."/>
            <person name="Woyke T."/>
            <person name="Wu D."/>
            <person name="Pukall R."/>
            <person name="Klenk H.-P."/>
            <person name="Eisen J.A."/>
        </authorList>
    </citation>
    <scope>NUCLEOTIDE SEQUENCE [LARGE SCALE GENOMIC DNA]</scope>
    <source>
        <strain evidence="5">DSM 17836 / JCM 10339 / NBRC 14399</strain>
    </source>
</reference>
<sequence length="249" mass="25954">MGRRQKSTRNPTPGRTGLHPVHRLRITAARTRFPLHLDSMNPLLFAPLLAAPDAVPSDGVWPLQPRPRIARAYTPPPKPWLPGHRGLDLFGSPGQQVLAPTEGTVTYAGPLAGRGVVVLTHGDLRTTYEPVIPSVEPGARVRRAQPIGRLSAAASHCAPTPCLHWGLRRDAAYLDPQVLLKALPVRLLPTVPALTAGGSVPGPAASAPPPPPSTAPAPAAGSHGTAAPTAIVTLSALATLGAVVLIRNH</sequence>
<dbReference type="Gene3D" id="2.70.70.10">
    <property type="entry name" value="Glucose Permease (Domain IIA)"/>
    <property type="match status" value="1"/>
</dbReference>
<dbReference type="InterPro" id="IPR050570">
    <property type="entry name" value="Cell_wall_metabolism_enzyme"/>
</dbReference>
<dbReference type="PANTHER" id="PTHR21666:SF289">
    <property type="entry name" value="L-ALA--D-GLU ENDOPEPTIDASE"/>
    <property type="match status" value="1"/>
</dbReference>
<evidence type="ECO:0000313" key="5">
    <source>
        <dbReference type="Proteomes" id="UP000007967"/>
    </source>
</evidence>
<gene>
    <name evidence="4" type="ordered locus">Kfla_4746</name>
</gene>
<keyword evidence="5" id="KW-1185">Reference proteome</keyword>
<keyword evidence="1" id="KW-0732">Signal</keyword>
<evidence type="ECO:0000256" key="2">
    <source>
        <dbReference type="SAM" id="MobiDB-lite"/>
    </source>
</evidence>
<evidence type="ECO:0000259" key="3">
    <source>
        <dbReference type="Pfam" id="PF01551"/>
    </source>
</evidence>
<dbReference type="eggNOG" id="COG0739">
    <property type="taxonomic scope" value="Bacteria"/>
</dbReference>
<protein>
    <submittedName>
        <fullName evidence="4">Peptidase M23</fullName>
    </submittedName>
</protein>
<reference evidence="4 5" key="2">
    <citation type="journal article" date="2010" name="Stand. Genomic Sci.">
        <title>Complete genome sequence of Kribbella flavida type strain (IFO 14399).</title>
        <authorList>
            <person name="Pukall R."/>
            <person name="Lapidus A."/>
            <person name="Glavina Del Rio T."/>
            <person name="Copeland A."/>
            <person name="Tice H."/>
            <person name="Cheng J.-F."/>
            <person name="Lucas S."/>
            <person name="Chen F."/>
            <person name="Nolan M."/>
            <person name="LaButti K."/>
            <person name="Pati A."/>
            <person name="Ivanova N."/>
            <person name="Mavrommatis K."/>
            <person name="Mikhailova N."/>
            <person name="Pitluck S."/>
            <person name="Bruce D."/>
            <person name="Goodwin L."/>
            <person name="Land M."/>
            <person name="Hauser L."/>
            <person name="Chang Y.-J."/>
            <person name="Jeffries C.D."/>
            <person name="Chen A."/>
            <person name="Palaniappan K."/>
            <person name="Chain P."/>
            <person name="Rohde M."/>
            <person name="Goeker M."/>
            <person name="Bristow J."/>
            <person name="Eisen J.A."/>
            <person name="Markowitz V."/>
            <person name="Hugenholtz P."/>
            <person name="Kyrpides N.C."/>
            <person name="Klenk H.-P."/>
            <person name="Brettin T."/>
        </authorList>
    </citation>
    <scope>NUCLEOTIDE SEQUENCE [LARGE SCALE GENOMIC DNA]</scope>
    <source>
        <strain evidence="5">DSM 17836 / JCM 10339 / NBRC 14399</strain>
    </source>
</reference>
<dbReference type="CDD" id="cd12797">
    <property type="entry name" value="M23_peptidase"/>
    <property type="match status" value="1"/>
</dbReference>
<evidence type="ECO:0000256" key="1">
    <source>
        <dbReference type="ARBA" id="ARBA00022729"/>
    </source>
</evidence>
<name>D2PZF4_KRIFD</name>
<dbReference type="AlphaFoldDB" id="D2PZF4"/>
<evidence type="ECO:0000313" key="4">
    <source>
        <dbReference type="EMBL" id="ADB33763.1"/>
    </source>
</evidence>
<dbReference type="SUPFAM" id="SSF51261">
    <property type="entry name" value="Duplicated hybrid motif"/>
    <property type="match status" value="1"/>
</dbReference>
<dbReference type="PANTHER" id="PTHR21666">
    <property type="entry name" value="PEPTIDASE-RELATED"/>
    <property type="match status" value="1"/>
</dbReference>
<feature type="domain" description="M23ase beta-sheet core" evidence="3">
    <location>
        <begin position="83"/>
        <end position="176"/>
    </location>
</feature>
<dbReference type="STRING" id="479435.Kfla_4746"/>
<feature type="region of interest" description="Disordered" evidence="2">
    <location>
        <begin position="199"/>
        <end position="224"/>
    </location>
</feature>
<dbReference type="EMBL" id="CP001736">
    <property type="protein sequence ID" value="ADB33763.1"/>
    <property type="molecule type" value="Genomic_DNA"/>
</dbReference>